<feature type="DNA-binding region" evidence="1">
    <location>
        <position position="104"/>
    </location>
</feature>
<dbReference type="InterPro" id="IPR046386">
    <property type="entry name" value="T4_sigma-like_factor"/>
</dbReference>
<keyword evidence="4" id="KW-1185">Reference proteome</keyword>
<comment type="similarity">
    <text evidence="1">Belongs to the Tevenvirinae RNA polymerase sigma-like factor family.</text>
</comment>
<evidence type="ECO:0000313" key="3">
    <source>
        <dbReference type="EMBL" id="ADM80002.1"/>
    </source>
</evidence>
<keyword evidence="1" id="KW-0808">Transferase</keyword>
<reference evidence="3 4" key="1">
    <citation type="journal article" date="2012" name="Vet. Microbiol.">
        <title>Complete genome sequence and characterization of a broad-host range T4-like bacteriophage phiAS5 infecting Aeromonas salmonicida subsp. salmonicida.</title>
        <authorList>
            <person name="Kim J.H."/>
            <person name="Son J.S."/>
            <person name="Choi Y.J."/>
            <person name="Choresca C.H.Jr."/>
            <person name="Shin S.P."/>
            <person name="Han J.E."/>
            <person name="Jun J.W."/>
            <person name="Park S.C."/>
        </authorList>
    </citation>
    <scope>NUCLEOTIDE SEQUENCE [LARGE SCALE GENOMIC DNA]</scope>
</reference>
<dbReference type="GO" id="GO:0019086">
    <property type="term" value="P:late viral transcription"/>
    <property type="evidence" value="ECO:0007669"/>
    <property type="project" value="UniProtKB-UniRule"/>
</dbReference>
<sequence length="174" mass="20548">MANYVDNEWLYQEFKSWKDHLKENPNHPMPNSIGSAIMKIANGFTNYWRFSRYTDTWKELMVGDAVETCLKYCKNFDTDRYTNPHAYITMICARAFIARIRHSKKEEAAKYKYFLEHVHDAEDEDMAKLVDLAFYNDMMTKANDFEANLKKTKAKKPKQPVGLSFLEDDEDDTE</sequence>
<dbReference type="OrthoDB" id="11446at10239"/>
<keyword evidence="1" id="KW-1195">Viral transcription</keyword>
<dbReference type="EMBL" id="HM452126">
    <property type="protein sequence ID" value="ADM80002.1"/>
    <property type="molecule type" value="Genomic_DNA"/>
</dbReference>
<comment type="subunit">
    <text evidence="1">Interacts with the host RNA polymerase catalytic core formed by RpoA, RpoB, RpoC and RpoZ to form the RNAP-gp55 holoenzyme. Part of the transcription activation complex containing host RNAP, the viral RNA polymerase sigma-like factor, the late transcription coactivator, and the sliding clamp. Interacts with the terminase large subunit; this interaction may load the terminase onto DNA for packaging.</text>
</comment>
<comment type="function">
    <text evidence="1">Plays a role in the transcription of the viral late genes by acting as a late promoter recognition subunit. Associates with host RNA polymerase (RNAP) core and thus replaces the host sigma-70/rpoD subunit in the complex. May also play a role in DNA packaging by interacting with the terminase subunit gp17.</text>
</comment>
<name>E1A2Q6_9CAUD</name>
<protein>
    <recommendedName>
        <fullName evidence="1">RNA polymerase sigma-like factor</fullName>
    </recommendedName>
    <alternativeName>
        <fullName evidence="1">Promoter specificity factor</fullName>
    </alternativeName>
</protein>
<evidence type="ECO:0000256" key="1">
    <source>
        <dbReference type="HAMAP-Rule" id="MF_04164"/>
    </source>
</evidence>
<feature type="site" description="Interaction with host RNAP" evidence="1">
    <location>
        <position position="64"/>
    </location>
</feature>
<dbReference type="HAMAP" id="MF_04164">
    <property type="entry name" value="T4_Sigma_like_factor"/>
    <property type="match status" value="1"/>
</dbReference>
<keyword evidence="1" id="KW-0805">Transcription regulation</keyword>
<dbReference type="Proteomes" id="UP000002236">
    <property type="component" value="Segment"/>
</dbReference>
<dbReference type="GeneID" id="9861566"/>
<feature type="region of interest" description="Disordered" evidence="2">
    <location>
        <begin position="152"/>
        <end position="174"/>
    </location>
</feature>
<dbReference type="GO" id="GO:0016779">
    <property type="term" value="F:nucleotidyltransferase activity"/>
    <property type="evidence" value="ECO:0007669"/>
    <property type="project" value="UniProtKB-KW"/>
</dbReference>
<gene>
    <name evidence="3" type="ORF">phiAS5_ORF0159</name>
</gene>
<evidence type="ECO:0000313" key="4">
    <source>
        <dbReference type="Proteomes" id="UP000002236"/>
    </source>
</evidence>
<keyword evidence="1" id="KW-0731">Sigma factor</keyword>
<dbReference type="GO" id="GO:0016987">
    <property type="term" value="F:sigma factor activity"/>
    <property type="evidence" value="ECO:0007669"/>
    <property type="project" value="UniProtKB-UniRule"/>
</dbReference>
<evidence type="ECO:0000256" key="2">
    <source>
        <dbReference type="SAM" id="MobiDB-lite"/>
    </source>
</evidence>
<dbReference type="KEGG" id="vg:9861566"/>
<keyword evidence="1" id="KW-0945">Host-virus interaction</keyword>
<proteinExistence type="inferred from homology"/>
<keyword evidence="1" id="KW-0238">DNA-binding</keyword>
<feature type="site" description="Interaction with host RNAP" evidence="1">
    <location>
        <position position="67"/>
    </location>
</feature>
<dbReference type="GO" id="GO:0003677">
    <property type="term" value="F:DNA binding"/>
    <property type="evidence" value="ECO:0007669"/>
    <property type="project" value="UniProtKB-UniRule"/>
</dbReference>
<comment type="caution">
    <text evidence="1">Lacks conserved residue(s) required for the propagation of feature annotation.</text>
</comment>
<accession>E1A2Q6</accession>
<dbReference type="RefSeq" id="YP_003969448.1">
    <property type="nucleotide sequence ID" value="NC_014636.1"/>
</dbReference>
<organism evidence="3 4">
    <name type="scientific">Aeromonas phage phiAS5</name>
    <dbReference type="NCBI Taxonomy" id="879630"/>
    <lineage>
        <taxon>Viruses</taxon>
        <taxon>Duplodnaviria</taxon>
        <taxon>Heunggongvirae</taxon>
        <taxon>Uroviricota</taxon>
        <taxon>Caudoviricetes</taxon>
        <taxon>Pantevenvirales</taxon>
        <taxon>Straboviridae</taxon>
        <taxon>Chrysonvirus</taxon>
        <taxon>Chrysonvirus as5</taxon>
    </lineage>
</organism>
<keyword evidence="1" id="KW-0804">Transcription</keyword>
<keyword evidence="1" id="KW-0548">Nucleotidyltransferase</keyword>